<keyword evidence="4" id="KW-0175">Coiled coil</keyword>
<dbReference type="Gene3D" id="1.10.287.1120">
    <property type="entry name" value="Bipartite methylase S protein"/>
    <property type="match status" value="1"/>
</dbReference>
<reference evidence="6 7" key="1">
    <citation type="submission" date="2019-08" db="EMBL/GenBank/DDBJ databases">
        <title>Bacillus genomes from the desert of Cuatro Cienegas, Coahuila.</title>
        <authorList>
            <person name="Olmedo-Alvarez G."/>
        </authorList>
    </citation>
    <scope>NUCLEOTIDE SEQUENCE [LARGE SCALE GENOMIC DNA]</scope>
    <source>
        <strain evidence="6 7">CH108_3D</strain>
    </source>
</reference>
<proteinExistence type="inferred from homology"/>
<dbReference type="InterPro" id="IPR052021">
    <property type="entry name" value="Type-I_RS_S_subunit"/>
</dbReference>
<evidence type="ECO:0000256" key="1">
    <source>
        <dbReference type="ARBA" id="ARBA00010923"/>
    </source>
</evidence>
<keyword evidence="2" id="KW-0680">Restriction system</keyword>
<feature type="domain" description="Type I restriction modification DNA specificity" evidence="5">
    <location>
        <begin position="224"/>
        <end position="401"/>
    </location>
</feature>
<feature type="domain" description="Type I restriction modification DNA specificity" evidence="5">
    <location>
        <begin position="21"/>
        <end position="192"/>
    </location>
</feature>
<dbReference type="Proteomes" id="UP000322997">
    <property type="component" value="Unassembled WGS sequence"/>
</dbReference>
<dbReference type="AlphaFoldDB" id="A0A5D4REF1"/>
<dbReference type="PANTHER" id="PTHR30408:SF12">
    <property type="entry name" value="TYPE I RESTRICTION ENZYME MJAVIII SPECIFICITY SUBUNIT"/>
    <property type="match status" value="1"/>
</dbReference>
<evidence type="ECO:0000256" key="2">
    <source>
        <dbReference type="ARBA" id="ARBA00022747"/>
    </source>
</evidence>
<dbReference type="InterPro" id="IPR000055">
    <property type="entry name" value="Restrct_endonuc_typeI_TRD"/>
</dbReference>
<comment type="similarity">
    <text evidence="1">Belongs to the type-I restriction system S methylase family.</text>
</comment>
<evidence type="ECO:0000256" key="4">
    <source>
        <dbReference type="SAM" id="Coils"/>
    </source>
</evidence>
<dbReference type="CDD" id="cd17284">
    <property type="entry name" value="RMtype1_S_Cbo7060ORF11580P_TRD2-CR2_like"/>
    <property type="match status" value="1"/>
</dbReference>
<evidence type="ECO:0000313" key="7">
    <source>
        <dbReference type="Proteomes" id="UP000322997"/>
    </source>
</evidence>
<evidence type="ECO:0000256" key="3">
    <source>
        <dbReference type="ARBA" id="ARBA00023125"/>
    </source>
</evidence>
<comment type="caution">
    <text evidence="6">The sequence shown here is derived from an EMBL/GenBank/DDBJ whole genome shotgun (WGS) entry which is preliminary data.</text>
</comment>
<organism evidence="6 7">
    <name type="scientific">Rossellomorea marisflavi</name>
    <dbReference type="NCBI Taxonomy" id="189381"/>
    <lineage>
        <taxon>Bacteria</taxon>
        <taxon>Bacillati</taxon>
        <taxon>Bacillota</taxon>
        <taxon>Bacilli</taxon>
        <taxon>Bacillales</taxon>
        <taxon>Bacillaceae</taxon>
        <taxon>Rossellomorea</taxon>
    </lineage>
</organism>
<accession>A0A5D4REF1</accession>
<dbReference type="Gene3D" id="3.90.220.20">
    <property type="entry name" value="DNA methylase specificity domains"/>
    <property type="match status" value="2"/>
</dbReference>
<dbReference type="Pfam" id="PF01420">
    <property type="entry name" value="Methylase_S"/>
    <property type="match status" value="2"/>
</dbReference>
<dbReference type="SUPFAM" id="SSF116734">
    <property type="entry name" value="DNA methylase specificity domain"/>
    <property type="match status" value="2"/>
</dbReference>
<sequence length="420" mass="47493">MVTDVKSVREGYKMTELGEIPEEWEVVELSNVINNFLVPMRDKPKVFDGDIPWCRIEDIEGKYLNDSKSAQRITIETLAEMNLKLIPKGSVICSCSARLGVCAITTKELTTNQTFIALVPGENVNNEFLYYLMTKQASRLQSLSSGTTIAYLSRKQFEQFKVVMPTLKEQLKIADILSTVDETIEKTDQLLEKTKELKKGLMQQLLTKGIGHTTFKQTELGEIPEGWEVFVLSDLVHKIVGGGTPSRKKIEYYSGDIPWFTVKDMDGSFYKDISQEYINEVAIQKSSANLIDPKKVIIATRIALGRGFINTVSISINQDLKAVYLNEEKVLADYFLYWYLSQAEKIEGLGSGSTVKGIRLEQLKGLNVPVPSLLEQQKIARFLSSVDEQISIYKNEKERLKELKKGLIQKLLTGKIRIKV</sequence>
<name>A0A5D4REF1_9BACI</name>
<dbReference type="PANTHER" id="PTHR30408">
    <property type="entry name" value="TYPE-1 RESTRICTION ENZYME ECOKI SPECIFICITY PROTEIN"/>
    <property type="match status" value="1"/>
</dbReference>
<evidence type="ECO:0000259" key="5">
    <source>
        <dbReference type="Pfam" id="PF01420"/>
    </source>
</evidence>
<feature type="coiled-coil region" evidence="4">
    <location>
        <begin position="383"/>
        <end position="410"/>
    </location>
</feature>
<keyword evidence="3" id="KW-0238">DNA-binding</keyword>
<dbReference type="EMBL" id="VTEQ01000010">
    <property type="protein sequence ID" value="TYS48246.1"/>
    <property type="molecule type" value="Genomic_DNA"/>
</dbReference>
<evidence type="ECO:0000313" key="6">
    <source>
        <dbReference type="EMBL" id="TYS48246.1"/>
    </source>
</evidence>
<dbReference type="GO" id="GO:0003677">
    <property type="term" value="F:DNA binding"/>
    <property type="evidence" value="ECO:0007669"/>
    <property type="project" value="UniProtKB-KW"/>
</dbReference>
<gene>
    <name evidence="6" type="ORF">FZC83_21480</name>
</gene>
<dbReference type="InterPro" id="IPR044946">
    <property type="entry name" value="Restrct_endonuc_typeI_TRD_sf"/>
</dbReference>
<protein>
    <recommendedName>
        <fullName evidence="5">Type I restriction modification DNA specificity domain-containing protein</fullName>
    </recommendedName>
</protein>
<dbReference type="GO" id="GO:0009307">
    <property type="term" value="P:DNA restriction-modification system"/>
    <property type="evidence" value="ECO:0007669"/>
    <property type="project" value="UniProtKB-KW"/>
</dbReference>